<reference evidence="2 4" key="1">
    <citation type="submission" date="2015-09" db="EMBL/GenBank/DDBJ databases">
        <authorList>
            <consortium name="Pathogen Informatics"/>
        </authorList>
    </citation>
    <scope>NUCLEOTIDE SEQUENCE [LARGE SCALE GENOMIC DNA]</scope>
    <source>
        <strain evidence="2 4">2789STDY5608872</strain>
    </source>
</reference>
<dbReference type="Proteomes" id="UP000095591">
    <property type="component" value="Unassembled WGS sequence"/>
</dbReference>
<feature type="domain" description="Rhamnogalacturonase A/B/Epimerase-like pectate lyase" evidence="1">
    <location>
        <begin position="101"/>
        <end position="190"/>
    </location>
</feature>
<evidence type="ECO:0000313" key="2">
    <source>
        <dbReference type="EMBL" id="CUM84239.1"/>
    </source>
</evidence>
<accession>A0A173S397</accession>
<evidence type="ECO:0000313" key="3">
    <source>
        <dbReference type="EMBL" id="MDB9004443.1"/>
    </source>
</evidence>
<sequence>MSTQSILTAVNNSWPEFNPSSFSPNQTYVVTTTKTLTSNVILSENITLIFAGGKIASNASNTTRILKGNNTHIIAPISLIFEKEIQLDGSWIMDRAYPQWFGAKNNDENTDSSDAINKAIQFKRVGEVFLPRGQYYINKTINVKVGIILRGEKAYTYKDTNNTSQNDYLNQGTIISPRPNSGLSFSGNFLVKVNVSGDNPENGTWEYAYTEYHTEISNIYFCNLNSSIKNLRGILFAGCINIQYCRWKGFVQAVASTHQNYSDGKSIIHCHFSTEYVTHTQDLYAFDLQGMGDALLFKYNMIQPNGKWIDTNNIQHFLGGLALNQSLGAEICDNIINANILIKNSKGVIFQANHCEGKETQLRIMCSSAIISSCYFEKGSVPSISIQDPTANNYDISNISLENIVFAYYENEYEDENKTQPRNIERYDLQTDGKVNLSIKNSFRHWVERDWINRSAPYGMEICNNDVSSSPIDKFNNHSYLLSNRGALTTGFSVIQDHAVSTKNLTMSGATNSHVDWHKDPGTYSYSANIVWDKTRKLTTPISSTFTVENISNFGVLITLFGGDTFGYHTFIRIFRTKGTSSSFEYCDVALCGCKHLYDNGNSICGFEWKTGSQEKQVGVIPNGAIQFSGDNIICRSTSYPVVGTWTDGDIIYNTGTTTPTLWIRVNGNWIAK</sequence>
<reference evidence="3" key="2">
    <citation type="submission" date="2023-01" db="EMBL/GenBank/DDBJ databases">
        <title>Human gut microbiome strain richness.</title>
        <authorList>
            <person name="Chen-Liaw A."/>
        </authorList>
    </citation>
    <scope>NUCLEOTIDE SEQUENCE</scope>
    <source>
        <strain evidence="3">RTP21484st1_E5_RTP21484_190118</strain>
    </source>
</reference>
<dbReference type="EMBL" id="JAQMPJ010000003">
    <property type="protein sequence ID" value="MDB9004443.1"/>
    <property type="molecule type" value="Genomic_DNA"/>
</dbReference>
<keyword evidence="3" id="KW-0378">Hydrolase</keyword>
<dbReference type="RefSeq" id="WP_009017841.1">
    <property type="nucleotide sequence ID" value="NZ_CACRUW010000019.1"/>
</dbReference>
<dbReference type="GO" id="GO:0016787">
    <property type="term" value="F:hydrolase activity"/>
    <property type="evidence" value="ECO:0007669"/>
    <property type="project" value="UniProtKB-KW"/>
</dbReference>
<evidence type="ECO:0000313" key="4">
    <source>
        <dbReference type="Proteomes" id="UP000095591"/>
    </source>
</evidence>
<evidence type="ECO:0000259" key="1">
    <source>
        <dbReference type="Pfam" id="PF12708"/>
    </source>
</evidence>
<dbReference type="AlphaFoldDB" id="A0A173S397"/>
<dbReference type="InterPro" id="IPR012334">
    <property type="entry name" value="Pectin_lyas_fold"/>
</dbReference>
<gene>
    <name evidence="2" type="ORF">ERS852429_00845</name>
    <name evidence="3" type="ORF">PN599_05460</name>
</gene>
<proteinExistence type="predicted"/>
<dbReference type="InterPro" id="IPR024535">
    <property type="entry name" value="RHGA/B-epi-like_pectate_lyase"/>
</dbReference>
<organism evidence="2 4">
    <name type="scientific">Parabacteroides distasonis</name>
    <dbReference type="NCBI Taxonomy" id="823"/>
    <lineage>
        <taxon>Bacteria</taxon>
        <taxon>Pseudomonadati</taxon>
        <taxon>Bacteroidota</taxon>
        <taxon>Bacteroidia</taxon>
        <taxon>Bacteroidales</taxon>
        <taxon>Tannerellaceae</taxon>
        <taxon>Parabacteroides</taxon>
    </lineage>
</organism>
<dbReference type="GeneID" id="93525241"/>
<dbReference type="Pfam" id="PF12708">
    <property type="entry name" value="Pect-lyase_RHGA_epim"/>
    <property type="match status" value="1"/>
</dbReference>
<name>A0A173S397_PARDI</name>
<dbReference type="Proteomes" id="UP001210126">
    <property type="component" value="Unassembled WGS sequence"/>
</dbReference>
<dbReference type="Gene3D" id="2.160.20.10">
    <property type="entry name" value="Single-stranded right-handed beta-helix, Pectin lyase-like"/>
    <property type="match status" value="1"/>
</dbReference>
<dbReference type="EMBL" id="CYXP01000001">
    <property type="protein sequence ID" value="CUM84239.1"/>
    <property type="molecule type" value="Genomic_DNA"/>
</dbReference>
<protein>
    <submittedName>
        <fullName evidence="3">Glycosyl hydrolase family 28-related protein</fullName>
    </submittedName>
</protein>